<dbReference type="SUPFAM" id="SSF53098">
    <property type="entry name" value="Ribonuclease H-like"/>
    <property type="match status" value="1"/>
</dbReference>
<evidence type="ECO:0000256" key="1">
    <source>
        <dbReference type="ARBA" id="ARBA00022722"/>
    </source>
</evidence>
<organism evidence="5 6">
    <name type="scientific">Thermanaerothrix daxensis</name>
    <dbReference type="NCBI Taxonomy" id="869279"/>
    <lineage>
        <taxon>Bacteria</taxon>
        <taxon>Bacillati</taxon>
        <taxon>Chloroflexota</taxon>
        <taxon>Anaerolineae</taxon>
        <taxon>Anaerolineales</taxon>
        <taxon>Anaerolineaceae</taxon>
        <taxon>Thermanaerothrix</taxon>
    </lineage>
</organism>
<protein>
    <recommendedName>
        <fullName evidence="4">Exonuclease domain-containing protein</fullName>
    </recommendedName>
</protein>
<dbReference type="GO" id="GO:0003676">
    <property type="term" value="F:nucleic acid binding"/>
    <property type="evidence" value="ECO:0007669"/>
    <property type="project" value="InterPro"/>
</dbReference>
<dbReference type="CDD" id="cd06127">
    <property type="entry name" value="DEDDh"/>
    <property type="match status" value="1"/>
</dbReference>
<name>A0A0P6XSH8_9CHLR</name>
<feature type="domain" description="Exonuclease" evidence="4">
    <location>
        <begin position="18"/>
        <end position="187"/>
    </location>
</feature>
<evidence type="ECO:0000256" key="2">
    <source>
        <dbReference type="ARBA" id="ARBA00022801"/>
    </source>
</evidence>
<dbReference type="PANTHER" id="PTHR30231:SF4">
    <property type="entry name" value="PROTEIN NEN2"/>
    <property type="match status" value="1"/>
</dbReference>
<keyword evidence="2" id="KW-0378">Hydrolase</keyword>
<dbReference type="SMART" id="SM00479">
    <property type="entry name" value="EXOIII"/>
    <property type="match status" value="1"/>
</dbReference>
<proteinExistence type="predicted"/>
<dbReference type="EMBL" id="LGKO01000004">
    <property type="protein sequence ID" value="KPL83326.1"/>
    <property type="molecule type" value="Genomic_DNA"/>
</dbReference>
<evidence type="ECO:0000256" key="3">
    <source>
        <dbReference type="ARBA" id="ARBA00022839"/>
    </source>
</evidence>
<keyword evidence="3" id="KW-0269">Exonuclease</keyword>
<dbReference type="InterPro" id="IPR036397">
    <property type="entry name" value="RNaseH_sf"/>
</dbReference>
<dbReference type="InterPro" id="IPR013520">
    <property type="entry name" value="Ribonucl_H"/>
</dbReference>
<dbReference type="Pfam" id="PF00929">
    <property type="entry name" value="RNase_T"/>
    <property type="match status" value="1"/>
</dbReference>
<keyword evidence="1" id="KW-0540">Nuclease</keyword>
<evidence type="ECO:0000259" key="4">
    <source>
        <dbReference type="SMART" id="SM00479"/>
    </source>
</evidence>
<dbReference type="STRING" id="869279.SE15_08655"/>
<dbReference type="AlphaFoldDB" id="A0A0P6XSH8"/>
<dbReference type="Proteomes" id="UP000050544">
    <property type="component" value="Unassembled WGS sequence"/>
</dbReference>
<evidence type="ECO:0000313" key="6">
    <source>
        <dbReference type="Proteomes" id="UP000050544"/>
    </source>
</evidence>
<dbReference type="PANTHER" id="PTHR30231">
    <property type="entry name" value="DNA POLYMERASE III SUBUNIT EPSILON"/>
    <property type="match status" value="1"/>
</dbReference>
<sequence>MSFRNQIRDFARQQIEKRPLYLDTETTGLDKNAEIVEIAIVEYDGSLLFQSLVRPSRPIPPEVIAVHGIRDEEVKTAPPWPVVWNSLRPLVRGRLIAAYNADFDRRMMEQSLTRYGLRWQDTFSTLDIMQIFAEFRGEWDPGRRAYRYFKLEEAGRYLGIPLPNSHRAFDDALLARAVLHAIAGLPY</sequence>
<evidence type="ECO:0000313" key="5">
    <source>
        <dbReference type="EMBL" id="KPL83326.1"/>
    </source>
</evidence>
<dbReference type="GO" id="GO:0008408">
    <property type="term" value="F:3'-5' exonuclease activity"/>
    <property type="evidence" value="ECO:0007669"/>
    <property type="project" value="TreeGrafter"/>
</dbReference>
<reference evidence="5 6" key="1">
    <citation type="submission" date="2015-07" db="EMBL/GenBank/DDBJ databases">
        <title>Whole genome sequence of Thermanaerothrix daxensis DSM 23592.</title>
        <authorList>
            <person name="Hemp J."/>
            <person name="Ward L.M."/>
            <person name="Pace L.A."/>
            <person name="Fischer W.W."/>
        </authorList>
    </citation>
    <scope>NUCLEOTIDE SEQUENCE [LARGE SCALE GENOMIC DNA]</scope>
    <source>
        <strain evidence="5 6">GNS-1</strain>
    </source>
</reference>
<accession>A0A0P6XSH8</accession>
<dbReference type="Gene3D" id="3.30.420.10">
    <property type="entry name" value="Ribonuclease H-like superfamily/Ribonuclease H"/>
    <property type="match status" value="1"/>
</dbReference>
<dbReference type="InterPro" id="IPR012337">
    <property type="entry name" value="RNaseH-like_sf"/>
</dbReference>
<keyword evidence="6" id="KW-1185">Reference proteome</keyword>
<gene>
    <name evidence="5" type="ORF">SE15_08655</name>
</gene>
<comment type="caution">
    <text evidence="5">The sequence shown here is derived from an EMBL/GenBank/DDBJ whole genome shotgun (WGS) entry which is preliminary data.</text>
</comment>